<dbReference type="EMBL" id="BSEH01000581">
    <property type="protein sequence ID" value="GLJ58883.1"/>
    <property type="molecule type" value="Genomic_DNA"/>
</dbReference>
<gene>
    <name evidence="1" type="ORF">SUGI_1481850</name>
</gene>
<dbReference type="AlphaFoldDB" id="A0AAD3RRQ0"/>
<organism evidence="1 2">
    <name type="scientific">Cryptomeria japonica</name>
    <name type="common">Japanese cedar</name>
    <name type="synonym">Cupressus japonica</name>
    <dbReference type="NCBI Taxonomy" id="3369"/>
    <lineage>
        <taxon>Eukaryota</taxon>
        <taxon>Viridiplantae</taxon>
        <taxon>Streptophyta</taxon>
        <taxon>Embryophyta</taxon>
        <taxon>Tracheophyta</taxon>
        <taxon>Spermatophyta</taxon>
        <taxon>Pinopsida</taxon>
        <taxon>Pinidae</taxon>
        <taxon>Conifers II</taxon>
        <taxon>Cupressales</taxon>
        <taxon>Cupressaceae</taxon>
        <taxon>Cryptomeria</taxon>
    </lineage>
</organism>
<proteinExistence type="predicted"/>
<sequence>MDGSSPYPAVLTARNPRTMGWSYFTIFRPAKDLIGWSLYKPGTLQLQSGSARARTARSLLRSDTRPRFSPRKGKLYGWVWVFIGYERCRDSDPLHSGLRFPKEALLF</sequence>
<reference evidence="1" key="1">
    <citation type="submission" date="2022-12" db="EMBL/GenBank/DDBJ databases">
        <title>Chromosome-Level Genome Assembly of Japanese Cedar (Cryptomeriajaponica D. Don).</title>
        <authorList>
            <person name="Fujino T."/>
            <person name="Yamaguchi K."/>
            <person name="Yokoyama T."/>
            <person name="Hamanaka T."/>
            <person name="Harazono Y."/>
            <person name="Kamada H."/>
            <person name="Kobayashi W."/>
            <person name="Ujino-Ihara T."/>
            <person name="Uchiyama K."/>
            <person name="Matsumoto A."/>
            <person name="Izuno A."/>
            <person name="Tsumura Y."/>
            <person name="Toyoda A."/>
            <person name="Shigenobu S."/>
            <person name="Moriguchi Y."/>
            <person name="Ueno S."/>
            <person name="Kasahara M."/>
        </authorList>
    </citation>
    <scope>NUCLEOTIDE SEQUENCE</scope>
</reference>
<evidence type="ECO:0000313" key="1">
    <source>
        <dbReference type="EMBL" id="GLJ58883.1"/>
    </source>
</evidence>
<accession>A0AAD3RRQ0</accession>
<keyword evidence="2" id="KW-1185">Reference proteome</keyword>
<protein>
    <submittedName>
        <fullName evidence="1">Uncharacterized protein</fullName>
    </submittedName>
</protein>
<comment type="caution">
    <text evidence="1">The sequence shown here is derived from an EMBL/GenBank/DDBJ whole genome shotgun (WGS) entry which is preliminary data.</text>
</comment>
<dbReference type="Proteomes" id="UP001234787">
    <property type="component" value="Unassembled WGS sequence"/>
</dbReference>
<evidence type="ECO:0000313" key="2">
    <source>
        <dbReference type="Proteomes" id="UP001234787"/>
    </source>
</evidence>
<name>A0AAD3RRQ0_CRYJA</name>